<dbReference type="RefSeq" id="WP_345327213.1">
    <property type="nucleotide sequence ID" value="NZ_BAABGA010000091.1"/>
</dbReference>
<reference evidence="8" key="1">
    <citation type="journal article" date="2019" name="Int. J. Syst. Evol. Microbiol.">
        <title>The Global Catalogue of Microorganisms (GCM) 10K type strain sequencing project: providing services to taxonomists for standard genome sequencing and annotation.</title>
        <authorList>
            <consortium name="The Broad Institute Genomics Platform"/>
            <consortium name="The Broad Institute Genome Sequencing Center for Infectious Disease"/>
            <person name="Wu L."/>
            <person name="Ma J."/>
        </authorList>
    </citation>
    <scope>NUCLEOTIDE SEQUENCE [LARGE SCALE GENOMIC DNA]</scope>
    <source>
        <strain evidence="8">JCM 17759</strain>
    </source>
</reference>
<evidence type="ECO:0000256" key="6">
    <source>
        <dbReference type="SAM" id="Phobius"/>
    </source>
</evidence>
<name>A0ABP8NM76_9BACT</name>
<keyword evidence="4 6" id="KW-1133">Transmembrane helix</keyword>
<keyword evidence="8" id="KW-1185">Reference proteome</keyword>
<evidence type="ECO:0000313" key="8">
    <source>
        <dbReference type="Proteomes" id="UP001500840"/>
    </source>
</evidence>
<dbReference type="EMBL" id="BAABGA010000091">
    <property type="protein sequence ID" value="GAA4467871.1"/>
    <property type="molecule type" value="Genomic_DNA"/>
</dbReference>
<evidence type="ECO:0000256" key="1">
    <source>
        <dbReference type="ARBA" id="ARBA00004370"/>
    </source>
</evidence>
<evidence type="ECO:0000313" key="7">
    <source>
        <dbReference type="EMBL" id="GAA4467871.1"/>
    </source>
</evidence>
<dbReference type="InterPro" id="IPR000612">
    <property type="entry name" value="PMP3"/>
</dbReference>
<proteinExistence type="inferred from homology"/>
<dbReference type="PANTHER" id="PTHR21659">
    <property type="entry name" value="HYDROPHOBIC PROTEIN RCI2 LOW TEMPERATURE AND SALT RESPONSIVE PROTEIN LTI6 -RELATED"/>
    <property type="match status" value="1"/>
</dbReference>
<evidence type="ECO:0000256" key="5">
    <source>
        <dbReference type="ARBA" id="ARBA00023136"/>
    </source>
</evidence>
<feature type="transmembrane region" description="Helical" evidence="6">
    <location>
        <begin position="27"/>
        <end position="50"/>
    </location>
</feature>
<dbReference type="Proteomes" id="UP001500840">
    <property type="component" value="Unassembled WGS sequence"/>
</dbReference>
<keyword evidence="5 6" id="KW-0472">Membrane</keyword>
<keyword evidence="3 6" id="KW-0812">Transmembrane</keyword>
<gene>
    <name evidence="7" type="ORF">GCM10023156_58350</name>
</gene>
<evidence type="ECO:0000256" key="2">
    <source>
        <dbReference type="ARBA" id="ARBA00009530"/>
    </source>
</evidence>
<dbReference type="Pfam" id="PF01679">
    <property type="entry name" value="Pmp3"/>
    <property type="match status" value="1"/>
</dbReference>
<comment type="similarity">
    <text evidence="2">Belongs to the UPF0057 (PMP3) family.</text>
</comment>
<comment type="subcellular location">
    <subcellularLocation>
        <location evidence="1">Membrane</location>
    </subcellularLocation>
</comment>
<comment type="caution">
    <text evidence="7">The sequence shown here is derived from an EMBL/GenBank/DDBJ whole genome shotgun (WGS) entry which is preliminary data.</text>
</comment>
<accession>A0ABP8NM76</accession>
<evidence type="ECO:0000256" key="4">
    <source>
        <dbReference type="ARBA" id="ARBA00022989"/>
    </source>
</evidence>
<sequence length="62" mass="6967">MSYIRLIFAFILPPVAVYMQFGIGKYFWINVLLTLLGFFPGMLHAVYIMASRPPGLAKLSGD</sequence>
<protein>
    <submittedName>
        <fullName evidence="7">YqaE/Pmp3 family membrane protein</fullName>
    </submittedName>
</protein>
<dbReference type="PROSITE" id="PS01309">
    <property type="entry name" value="UPF0057"/>
    <property type="match status" value="1"/>
</dbReference>
<dbReference type="PANTHER" id="PTHR21659:SF42">
    <property type="entry name" value="UPF0057 MEMBRANE PROTEIN ZK632.10-RELATED"/>
    <property type="match status" value="1"/>
</dbReference>
<evidence type="ECO:0000256" key="3">
    <source>
        <dbReference type="ARBA" id="ARBA00022692"/>
    </source>
</evidence>
<organism evidence="7 8">
    <name type="scientific">Novipirellula rosea</name>
    <dbReference type="NCBI Taxonomy" id="1031540"/>
    <lineage>
        <taxon>Bacteria</taxon>
        <taxon>Pseudomonadati</taxon>
        <taxon>Planctomycetota</taxon>
        <taxon>Planctomycetia</taxon>
        <taxon>Pirellulales</taxon>
        <taxon>Pirellulaceae</taxon>
        <taxon>Novipirellula</taxon>
    </lineage>
</organism>